<reference evidence="1" key="1">
    <citation type="submission" date="2020-08" db="EMBL/GenBank/DDBJ databases">
        <title>Multicomponent nature underlies the extraordinary mechanical properties of spider dragline silk.</title>
        <authorList>
            <person name="Kono N."/>
            <person name="Nakamura H."/>
            <person name="Mori M."/>
            <person name="Yoshida Y."/>
            <person name="Ohtoshi R."/>
            <person name="Malay A.D."/>
            <person name="Moran D.A.P."/>
            <person name="Tomita M."/>
            <person name="Numata K."/>
            <person name="Arakawa K."/>
        </authorList>
    </citation>
    <scope>NUCLEOTIDE SEQUENCE</scope>
</reference>
<evidence type="ECO:0000313" key="2">
    <source>
        <dbReference type="Proteomes" id="UP000886998"/>
    </source>
</evidence>
<organism evidence="1 2">
    <name type="scientific">Trichonephila inaurata madagascariensis</name>
    <dbReference type="NCBI Taxonomy" id="2747483"/>
    <lineage>
        <taxon>Eukaryota</taxon>
        <taxon>Metazoa</taxon>
        <taxon>Ecdysozoa</taxon>
        <taxon>Arthropoda</taxon>
        <taxon>Chelicerata</taxon>
        <taxon>Arachnida</taxon>
        <taxon>Araneae</taxon>
        <taxon>Araneomorphae</taxon>
        <taxon>Entelegynae</taxon>
        <taxon>Araneoidea</taxon>
        <taxon>Nephilidae</taxon>
        <taxon>Trichonephila</taxon>
        <taxon>Trichonephila inaurata</taxon>
    </lineage>
</organism>
<proteinExistence type="predicted"/>
<keyword evidence="2" id="KW-1185">Reference proteome</keyword>
<dbReference type="EMBL" id="BMAV01021860">
    <property type="protein sequence ID" value="GFY76364.1"/>
    <property type="molecule type" value="Genomic_DNA"/>
</dbReference>
<comment type="caution">
    <text evidence="1">The sequence shown here is derived from an EMBL/GenBank/DDBJ whole genome shotgun (WGS) entry which is preliminary data.</text>
</comment>
<protein>
    <submittedName>
        <fullName evidence="1">Uncharacterized protein</fullName>
    </submittedName>
</protein>
<dbReference type="Proteomes" id="UP000886998">
    <property type="component" value="Unassembled WGS sequence"/>
</dbReference>
<name>A0A8X6YV98_9ARAC</name>
<evidence type="ECO:0000313" key="1">
    <source>
        <dbReference type="EMBL" id="GFY76364.1"/>
    </source>
</evidence>
<sequence length="91" mass="10690">MHYLCFVLHHDYGVCAPSVHKEELPLSDVRATGWKEGSMHCQMWTCLRFKFRGCTRIKPNFHKREAFVYGFVADMIFTVSRMNMICSFTCC</sequence>
<accession>A0A8X6YV98</accession>
<dbReference type="AlphaFoldDB" id="A0A8X6YV98"/>
<gene>
    <name evidence="1" type="ORF">TNIN_346161</name>
</gene>